<evidence type="ECO:0000256" key="11">
    <source>
        <dbReference type="PROSITE-ProRule" id="PRU00023"/>
    </source>
</evidence>
<reference evidence="15 16" key="1">
    <citation type="submission" date="2020-04" db="EMBL/GenBank/DDBJ databases">
        <title>Plant Genome Project.</title>
        <authorList>
            <person name="Zhang R.-G."/>
        </authorList>
    </citation>
    <scope>NUCLEOTIDE SEQUENCE [LARGE SCALE GENOMIC DNA]</scope>
    <source>
        <strain evidence="15">YNK0</strain>
        <tissue evidence="15">Leaf</tissue>
    </source>
</reference>
<dbReference type="SMART" id="SM00248">
    <property type="entry name" value="ANK"/>
    <property type="match status" value="5"/>
</dbReference>
<evidence type="ECO:0000256" key="9">
    <source>
        <dbReference type="ARBA" id="ARBA00022833"/>
    </source>
</evidence>
<dbReference type="Pfam" id="PF00023">
    <property type="entry name" value="Ank"/>
    <property type="match status" value="1"/>
</dbReference>
<evidence type="ECO:0000259" key="14">
    <source>
        <dbReference type="PROSITE" id="PS50089"/>
    </source>
</evidence>
<keyword evidence="6" id="KW-0677">Repeat</keyword>
<dbReference type="GO" id="GO:0008270">
    <property type="term" value="F:zinc ion binding"/>
    <property type="evidence" value="ECO:0007669"/>
    <property type="project" value="UniProtKB-KW"/>
</dbReference>
<feature type="repeat" description="ANK" evidence="11">
    <location>
        <begin position="174"/>
        <end position="206"/>
    </location>
</feature>
<keyword evidence="10 11" id="KW-0040">ANK repeat</keyword>
<sequence length="423" mass="45574">MGQGLSCRANYENGLFRAVRVGDLETVEGLIERNPSLLHETNVYDRQSALHVAAANGQIETPLMLAAMHGKISCVQKLLQSGANVLMFDSLHERTCLHYAAYHGQSDCLQAILSAAHSSPIADSWGFARFVNIRDGNGATPLHLAARQRRADCVHKLLDSGALVCASTGGYGCPGSNPLHLAARGGSLDCVRELLAWGADRLQRDSSGRIPYTVALKYKHGACAALLNPLSAEPLVWPSPLKFISELNPEAKILLEKALMEANKERENNILKGTPYSLPSPSHSDVGINDSMSEASDTELCCICFDQVCTIEVQDCGHQMCAHCTLALCCHTKLNPTTACLTAPVCPFCRSSIAQLVVAKIRSSNDTESDMNPSKLRRLRMSPKFSEGSSSFKGLSAMGSFGKMGGRSSGRIAAESNEWVDKP</sequence>
<dbReference type="Pfam" id="PF24921">
    <property type="entry name" value="RING_XB3-XBAT31"/>
    <property type="match status" value="1"/>
</dbReference>
<gene>
    <name evidence="15" type="ORF">HHK36_016416</name>
</gene>
<evidence type="ECO:0000256" key="6">
    <source>
        <dbReference type="ARBA" id="ARBA00022737"/>
    </source>
</evidence>
<dbReference type="PROSITE" id="PS50297">
    <property type="entry name" value="ANK_REP_REGION"/>
    <property type="match status" value="3"/>
</dbReference>
<dbReference type="SUPFAM" id="SSF57850">
    <property type="entry name" value="RING/U-box"/>
    <property type="match status" value="1"/>
</dbReference>
<evidence type="ECO:0000256" key="10">
    <source>
        <dbReference type="ARBA" id="ARBA00023043"/>
    </source>
</evidence>
<evidence type="ECO:0000256" key="13">
    <source>
        <dbReference type="SAM" id="MobiDB-lite"/>
    </source>
</evidence>
<dbReference type="PANTHER" id="PTHR24128">
    <property type="entry name" value="HOMEOBOX PROTEIN WARIAI"/>
    <property type="match status" value="1"/>
</dbReference>
<comment type="catalytic activity">
    <reaction evidence="1">
        <text>S-ubiquitinyl-[E2 ubiquitin-conjugating enzyme]-L-cysteine + [acceptor protein]-L-lysine = [E2 ubiquitin-conjugating enzyme]-L-cysteine + N(6)-ubiquitinyl-[acceptor protein]-L-lysine.</text>
        <dbReference type="EC" id="2.3.2.27"/>
    </reaction>
</comment>
<dbReference type="OrthoDB" id="194358at2759"/>
<protein>
    <recommendedName>
        <fullName evidence="3">RING-type E3 ubiquitin transferase</fullName>
        <ecNumber evidence="3">2.3.2.27</ecNumber>
    </recommendedName>
</protein>
<evidence type="ECO:0000256" key="8">
    <source>
        <dbReference type="ARBA" id="ARBA00022786"/>
    </source>
</evidence>
<dbReference type="PROSITE" id="PS50089">
    <property type="entry name" value="ZF_RING_2"/>
    <property type="match status" value="1"/>
</dbReference>
<dbReference type="Pfam" id="PF12796">
    <property type="entry name" value="Ank_2"/>
    <property type="match status" value="1"/>
</dbReference>
<comment type="caution">
    <text evidence="15">The sequence shown here is derived from an EMBL/GenBank/DDBJ whole genome shotgun (WGS) entry which is preliminary data.</text>
</comment>
<feature type="domain" description="RING-type" evidence="14">
    <location>
        <begin position="301"/>
        <end position="350"/>
    </location>
</feature>
<accession>A0A834YX57</accession>
<dbReference type="EMBL" id="JABCRI010000011">
    <property type="protein sequence ID" value="KAF8397499.1"/>
    <property type="molecule type" value="Genomic_DNA"/>
</dbReference>
<keyword evidence="5" id="KW-0479">Metal-binding</keyword>
<evidence type="ECO:0000256" key="7">
    <source>
        <dbReference type="ARBA" id="ARBA00022771"/>
    </source>
</evidence>
<dbReference type="AlphaFoldDB" id="A0A834YX57"/>
<evidence type="ECO:0000256" key="1">
    <source>
        <dbReference type="ARBA" id="ARBA00000900"/>
    </source>
</evidence>
<dbReference type="OMA" id="GHPECLQ"/>
<keyword evidence="9" id="KW-0862">Zinc</keyword>
<dbReference type="InterPro" id="IPR036770">
    <property type="entry name" value="Ankyrin_rpt-contain_sf"/>
</dbReference>
<evidence type="ECO:0000256" key="4">
    <source>
        <dbReference type="ARBA" id="ARBA00022679"/>
    </source>
</evidence>
<organism evidence="15 16">
    <name type="scientific">Tetracentron sinense</name>
    <name type="common">Spur-leaf</name>
    <dbReference type="NCBI Taxonomy" id="13715"/>
    <lineage>
        <taxon>Eukaryota</taxon>
        <taxon>Viridiplantae</taxon>
        <taxon>Streptophyta</taxon>
        <taxon>Embryophyta</taxon>
        <taxon>Tracheophyta</taxon>
        <taxon>Spermatophyta</taxon>
        <taxon>Magnoliopsida</taxon>
        <taxon>Trochodendrales</taxon>
        <taxon>Trochodendraceae</taxon>
        <taxon>Tetracentron</taxon>
    </lineage>
</organism>
<dbReference type="InterPro" id="IPR056760">
    <property type="entry name" value="RING_XB3-like"/>
</dbReference>
<evidence type="ECO:0000256" key="3">
    <source>
        <dbReference type="ARBA" id="ARBA00012483"/>
    </source>
</evidence>
<keyword evidence="8" id="KW-0833">Ubl conjugation pathway</keyword>
<dbReference type="EC" id="2.3.2.27" evidence="3"/>
<evidence type="ECO:0000256" key="2">
    <source>
        <dbReference type="ARBA" id="ARBA00004906"/>
    </source>
</evidence>
<evidence type="ECO:0000313" key="15">
    <source>
        <dbReference type="EMBL" id="KAF8397499.1"/>
    </source>
</evidence>
<proteinExistence type="predicted"/>
<keyword evidence="7 12" id="KW-0863">Zinc-finger</keyword>
<dbReference type="SUPFAM" id="SSF48403">
    <property type="entry name" value="Ankyrin repeat"/>
    <property type="match status" value="1"/>
</dbReference>
<feature type="repeat" description="ANK" evidence="11">
    <location>
        <begin position="58"/>
        <end position="90"/>
    </location>
</feature>
<dbReference type="GO" id="GO:0061630">
    <property type="term" value="F:ubiquitin protein ligase activity"/>
    <property type="evidence" value="ECO:0007669"/>
    <property type="project" value="UniProtKB-EC"/>
</dbReference>
<feature type="repeat" description="ANK" evidence="11">
    <location>
        <begin position="137"/>
        <end position="169"/>
    </location>
</feature>
<comment type="pathway">
    <text evidence="2">Protein modification; protein ubiquitination.</text>
</comment>
<name>A0A834YX57_TETSI</name>
<dbReference type="PROSITE" id="PS50088">
    <property type="entry name" value="ANK_REPEAT"/>
    <property type="match status" value="3"/>
</dbReference>
<evidence type="ECO:0000256" key="12">
    <source>
        <dbReference type="PROSITE-ProRule" id="PRU00175"/>
    </source>
</evidence>
<evidence type="ECO:0000256" key="5">
    <source>
        <dbReference type="ARBA" id="ARBA00022723"/>
    </source>
</evidence>
<evidence type="ECO:0000313" key="16">
    <source>
        <dbReference type="Proteomes" id="UP000655225"/>
    </source>
</evidence>
<keyword evidence="16" id="KW-1185">Reference proteome</keyword>
<dbReference type="InterPro" id="IPR001841">
    <property type="entry name" value="Znf_RING"/>
</dbReference>
<dbReference type="Gene3D" id="3.30.40.10">
    <property type="entry name" value="Zinc/RING finger domain, C3HC4 (zinc finger)"/>
    <property type="match status" value="1"/>
</dbReference>
<keyword evidence="4" id="KW-0808">Transferase</keyword>
<dbReference type="Gene3D" id="1.25.40.20">
    <property type="entry name" value="Ankyrin repeat-containing domain"/>
    <property type="match status" value="2"/>
</dbReference>
<dbReference type="Proteomes" id="UP000655225">
    <property type="component" value="Unassembled WGS sequence"/>
</dbReference>
<feature type="region of interest" description="Disordered" evidence="13">
    <location>
        <begin position="403"/>
        <end position="423"/>
    </location>
</feature>
<dbReference type="InterPro" id="IPR002110">
    <property type="entry name" value="Ankyrin_rpt"/>
</dbReference>
<dbReference type="PANTHER" id="PTHR24128:SF14">
    <property type="entry name" value="E3 UBIQUITIN-PROTEIN LIGASE XBAT31-RELATED"/>
    <property type="match status" value="1"/>
</dbReference>
<dbReference type="InterPro" id="IPR013083">
    <property type="entry name" value="Znf_RING/FYVE/PHD"/>
</dbReference>